<dbReference type="EMBL" id="NQMQ01000019">
    <property type="protein sequence ID" value="PAJ68993.1"/>
    <property type="molecule type" value="Genomic_DNA"/>
</dbReference>
<dbReference type="InterPro" id="IPR036249">
    <property type="entry name" value="Thioredoxin-like_sf"/>
</dbReference>
<dbReference type="AlphaFoldDB" id="A0A269PBC4"/>
<dbReference type="PRINTS" id="PR00421">
    <property type="entry name" value="THIOREDOXIN"/>
</dbReference>
<dbReference type="PANTHER" id="PTHR45663:SF40">
    <property type="entry name" value="THIOREDOXIN 2"/>
    <property type="match status" value="1"/>
</dbReference>
<accession>A0A269PBC4</accession>
<evidence type="ECO:0000313" key="4">
    <source>
        <dbReference type="Proteomes" id="UP000215771"/>
    </source>
</evidence>
<dbReference type="Gene3D" id="3.40.30.10">
    <property type="entry name" value="Glutaredoxin"/>
    <property type="match status" value="1"/>
</dbReference>
<dbReference type="Pfam" id="PF00085">
    <property type="entry name" value="Thioredoxin"/>
    <property type="match status" value="1"/>
</dbReference>
<gene>
    <name evidence="3" type="ORF">CIG21_09030</name>
</gene>
<sequence>MSTIDVTKENFDELIQKDGIVFVDAWAEWCGPCKAFAPTFAKASEEHPDVTFAKLDTEAEEELAGKLGVTGIPNIIVFRDGIPLYQQAGNMPPADFESLIGQVKALDMEEVRKQYEKMLAEQGKQGE</sequence>
<evidence type="ECO:0000259" key="2">
    <source>
        <dbReference type="PROSITE" id="PS51352"/>
    </source>
</evidence>
<evidence type="ECO:0000256" key="1">
    <source>
        <dbReference type="ARBA" id="ARBA00003318"/>
    </source>
</evidence>
<dbReference type="RefSeq" id="WP_095278323.1">
    <property type="nucleotide sequence ID" value="NZ_CP047655.1"/>
</dbReference>
<comment type="caution">
    <text evidence="3">The sequence shown here is derived from an EMBL/GenBank/DDBJ whole genome shotgun (WGS) entry which is preliminary data.</text>
</comment>
<proteinExistence type="predicted"/>
<reference evidence="3 4" key="1">
    <citation type="submission" date="2017-08" db="EMBL/GenBank/DDBJ databases">
        <authorList>
            <person name="de Groot N.N."/>
        </authorList>
    </citation>
    <scope>NUCLEOTIDE SEQUENCE [LARGE SCALE GENOMIC DNA]</scope>
    <source>
        <strain evidence="3 4">NBT06-6</strain>
    </source>
</reference>
<organism evidence="3 4">
    <name type="scientific">Corynebacterium hadale</name>
    <dbReference type="NCBI Taxonomy" id="2026255"/>
    <lineage>
        <taxon>Bacteria</taxon>
        <taxon>Bacillati</taxon>
        <taxon>Actinomycetota</taxon>
        <taxon>Actinomycetes</taxon>
        <taxon>Mycobacteriales</taxon>
        <taxon>Corynebacteriaceae</taxon>
        <taxon>Corynebacterium</taxon>
    </lineage>
</organism>
<dbReference type="Proteomes" id="UP000215771">
    <property type="component" value="Unassembled WGS sequence"/>
</dbReference>
<dbReference type="InterPro" id="IPR013766">
    <property type="entry name" value="Thioredoxin_domain"/>
</dbReference>
<dbReference type="GO" id="GO:0005829">
    <property type="term" value="C:cytosol"/>
    <property type="evidence" value="ECO:0007669"/>
    <property type="project" value="TreeGrafter"/>
</dbReference>
<name>A0A269PBC4_9CORY</name>
<dbReference type="CDD" id="cd02947">
    <property type="entry name" value="TRX_family"/>
    <property type="match status" value="1"/>
</dbReference>
<protein>
    <submittedName>
        <fullName evidence="3">Thiol reductase thioredoxin</fullName>
    </submittedName>
</protein>
<dbReference type="PROSITE" id="PS51352">
    <property type="entry name" value="THIOREDOXIN_2"/>
    <property type="match status" value="1"/>
</dbReference>
<dbReference type="GO" id="GO:0015035">
    <property type="term" value="F:protein-disulfide reductase activity"/>
    <property type="evidence" value="ECO:0007669"/>
    <property type="project" value="TreeGrafter"/>
</dbReference>
<dbReference type="PANTHER" id="PTHR45663">
    <property type="entry name" value="GEO12009P1"/>
    <property type="match status" value="1"/>
</dbReference>
<dbReference type="SUPFAM" id="SSF52833">
    <property type="entry name" value="Thioredoxin-like"/>
    <property type="match status" value="1"/>
</dbReference>
<comment type="function">
    <text evidence="1">Participates in various redox reactions through the reversible oxidation of its active center dithiol to a disulfide and catalyzes dithiol-disulfide exchange reactions.</text>
</comment>
<evidence type="ECO:0000313" key="3">
    <source>
        <dbReference type="EMBL" id="PAJ68993.1"/>
    </source>
</evidence>
<feature type="domain" description="Thioredoxin" evidence="2">
    <location>
        <begin position="1"/>
        <end position="105"/>
    </location>
</feature>